<keyword evidence="6" id="KW-0479">Metal-binding</keyword>
<dbReference type="PANTHER" id="PTHR38674">
    <property type="entry name" value="ALKANE 1-MONOOXYGENASE 1"/>
    <property type="match status" value="1"/>
</dbReference>
<evidence type="ECO:0000313" key="14">
    <source>
        <dbReference type="EMBL" id="SIS78559.1"/>
    </source>
</evidence>
<comment type="subcellular location">
    <subcellularLocation>
        <location evidence="1">Cell inner membrane</location>
        <topology evidence="1">Multi-pass membrane protein</topology>
    </subcellularLocation>
</comment>
<evidence type="ECO:0000259" key="13">
    <source>
        <dbReference type="Pfam" id="PF00487"/>
    </source>
</evidence>
<evidence type="ECO:0000256" key="3">
    <source>
        <dbReference type="ARBA" id="ARBA00022475"/>
    </source>
</evidence>
<dbReference type="InterPro" id="IPR005804">
    <property type="entry name" value="FA_desaturase_dom"/>
</dbReference>
<dbReference type="CDD" id="cd03512">
    <property type="entry name" value="Alkane-hydroxylase"/>
    <property type="match status" value="1"/>
</dbReference>
<dbReference type="AlphaFoldDB" id="A0A1N7LXQ6"/>
<evidence type="ECO:0000256" key="9">
    <source>
        <dbReference type="ARBA" id="ARBA00023004"/>
    </source>
</evidence>
<keyword evidence="7 12" id="KW-1133">Transmembrane helix</keyword>
<organism evidence="14 15">
    <name type="scientific">Gemmobacter megaterium</name>
    <dbReference type="NCBI Taxonomy" id="1086013"/>
    <lineage>
        <taxon>Bacteria</taxon>
        <taxon>Pseudomonadati</taxon>
        <taxon>Pseudomonadota</taxon>
        <taxon>Alphaproteobacteria</taxon>
        <taxon>Rhodobacterales</taxon>
        <taxon>Paracoccaceae</taxon>
        <taxon>Gemmobacter</taxon>
    </lineage>
</organism>
<feature type="transmembrane region" description="Helical" evidence="12">
    <location>
        <begin position="113"/>
        <end position="131"/>
    </location>
</feature>
<keyword evidence="4" id="KW-0997">Cell inner membrane</keyword>
<evidence type="ECO:0000256" key="10">
    <source>
        <dbReference type="ARBA" id="ARBA00023033"/>
    </source>
</evidence>
<keyword evidence="3" id="KW-1003">Cell membrane</keyword>
<feature type="domain" description="Fatty acid desaturase" evidence="13">
    <location>
        <begin position="115"/>
        <end position="340"/>
    </location>
</feature>
<feature type="transmembrane region" description="Helical" evidence="12">
    <location>
        <begin position="77"/>
        <end position="101"/>
    </location>
</feature>
<keyword evidence="8" id="KW-0560">Oxidoreductase</keyword>
<feature type="transmembrane region" description="Helical" evidence="12">
    <location>
        <begin position="21"/>
        <end position="48"/>
    </location>
</feature>
<evidence type="ECO:0000313" key="15">
    <source>
        <dbReference type="Proteomes" id="UP000186141"/>
    </source>
</evidence>
<dbReference type="InterPro" id="IPR033885">
    <property type="entry name" value="AlkB/XylM"/>
</dbReference>
<feature type="transmembrane region" description="Helical" evidence="12">
    <location>
        <begin position="226"/>
        <end position="250"/>
    </location>
</feature>
<comment type="similarity">
    <text evidence="2">Belongs to the fatty acid desaturase type 1 family. AlkB subfamily.</text>
</comment>
<proteinExistence type="inferred from homology"/>
<protein>
    <submittedName>
        <fullName evidence="14">Alkane 1-monooxygenase</fullName>
    </submittedName>
</protein>
<accession>A0A1N7LXQ6</accession>
<dbReference type="EMBL" id="FTOT01000002">
    <property type="protein sequence ID" value="SIS78559.1"/>
    <property type="molecule type" value="Genomic_DNA"/>
</dbReference>
<reference evidence="14 15" key="1">
    <citation type="submission" date="2017-01" db="EMBL/GenBank/DDBJ databases">
        <authorList>
            <person name="Mah S.A."/>
            <person name="Swanson W.J."/>
            <person name="Moy G.W."/>
            <person name="Vacquier V.D."/>
        </authorList>
    </citation>
    <scope>NUCLEOTIDE SEQUENCE [LARGE SCALE GENOMIC DNA]</scope>
    <source>
        <strain evidence="14 15">DSM 26375</strain>
    </source>
</reference>
<evidence type="ECO:0000256" key="1">
    <source>
        <dbReference type="ARBA" id="ARBA00004429"/>
    </source>
</evidence>
<dbReference type="STRING" id="1086013.SAMN05421774_102241"/>
<keyword evidence="10 14" id="KW-0503">Monooxygenase</keyword>
<keyword evidence="5 12" id="KW-0812">Transmembrane</keyword>
<dbReference type="GO" id="GO:0006629">
    <property type="term" value="P:lipid metabolic process"/>
    <property type="evidence" value="ECO:0007669"/>
    <property type="project" value="InterPro"/>
</dbReference>
<evidence type="ECO:0000256" key="2">
    <source>
        <dbReference type="ARBA" id="ARBA00010823"/>
    </source>
</evidence>
<dbReference type="Pfam" id="PF00487">
    <property type="entry name" value="FA_desaturase"/>
    <property type="match status" value="1"/>
</dbReference>
<evidence type="ECO:0000256" key="7">
    <source>
        <dbReference type="ARBA" id="ARBA00022989"/>
    </source>
</evidence>
<evidence type="ECO:0000256" key="4">
    <source>
        <dbReference type="ARBA" id="ARBA00022519"/>
    </source>
</evidence>
<dbReference type="GO" id="GO:0046872">
    <property type="term" value="F:metal ion binding"/>
    <property type="evidence" value="ECO:0007669"/>
    <property type="project" value="UniProtKB-KW"/>
</dbReference>
<gene>
    <name evidence="14" type="ORF">SAMN05421774_102241</name>
</gene>
<keyword evidence="15" id="KW-1185">Reference proteome</keyword>
<name>A0A1N7LXQ6_9RHOB</name>
<dbReference type="OrthoDB" id="4759734at2"/>
<keyword evidence="9" id="KW-0408">Iron</keyword>
<dbReference type="Proteomes" id="UP000186141">
    <property type="component" value="Unassembled WGS sequence"/>
</dbReference>
<dbReference type="PANTHER" id="PTHR38674:SF1">
    <property type="entry name" value="ALKANE 1-MONOOXYGENASE 1"/>
    <property type="match status" value="1"/>
</dbReference>
<evidence type="ECO:0000256" key="12">
    <source>
        <dbReference type="SAM" id="Phobius"/>
    </source>
</evidence>
<evidence type="ECO:0000256" key="6">
    <source>
        <dbReference type="ARBA" id="ARBA00022723"/>
    </source>
</evidence>
<evidence type="ECO:0000256" key="8">
    <source>
        <dbReference type="ARBA" id="ARBA00023002"/>
    </source>
</evidence>
<sequence>MPAEPTRGAREIRRLRNALPFWISLLLLPVAWVAATVGGWAVLLLPLFGWGMVTVLDIAGGLDESNPDPQVGEGDLLWYRLITLIWFPVQFVTVFGCLWWATHGGMEGTLEKIGLFFGLGVISGAVGIVYAHELLHQRNRAERWLGDLLLAMVLYSHFRSEHLLVHHRYVATPRDPVSARYNEGFHRYYLRVLRSCPPSAWRAEAQMLARKGLGPWHWSNPFWKYAALQGAMLGLALAIGGWAGLGLFLVQASSAIWQLELTNYIEHYGLTRRHLGDGRYEHVLPRHSWNAAHKVSNWFLINLQRHSDHHYKPDRRFPLLQTYTADEAPQLPYGYPAMTTLAMIPPLWRRVMNPRVRAWRRQFYPDIEDWTPYNRGRLPKPRGAS</sequence>
<dbReference type="GO" id="GO:0004497">
    <property type="term" value="F:monooxygenase activity"/>
    <property type="evidence" value="ECO:0007669"/>
    <property type="project" value="UniProtKB-KW"/>
</dbReference>
<dbReference type="RefSeq" id="WP_076529450.1">
    <property type="nucleotide sequence ID" value="NZ_BMEH01000002.1"/>
</dbReference>
<dbReference type="GO" id="GO:0005886">
    <property type="term" value="C:plasma membrane"/>
    <property type="evidence" value="ECO:0007669"/>
    <property type="project" value="UniProtKB-SubCell"/>
</dbReference>
<evidence type="ECO:0000256" key="5">
    <source>
        <dbReference type="ARBA" id="ARBA00022692"/>
    </source>
</evidence>
<evidence type="ECO:0000256" key="11">
    <source>
        <dbReference type="ARBA" id="ARBA00023136"/>
    </source>
</evidence>
<keyword evidence="11 12" id="KW-0472">Membrane</keyword>